<proteinExistence type="predicted"/>
<dbReference type="PANTHER" id="PTHR34615">
    <property type="entry name" value="PX DOMAIN-CONTAINING PROTEIN"/>
    <property type="match status" value="1"/>
</dbReference>
<keyword evidence="4" id="KW-1185">Reference proteome</keyword>
<organism evidence="3 4">
    <name type="scientific">Paramuricea clavata</name>
    <name type="common">Red gorgonian</name>
    <name type="synonym">Violescent sea-whip</name>
    <dbReference type="NCBI Taxonomy" id="317549"/>
    <lineage>
        <taxon>Eukaryota</taxon>
        <taxon>Metazoa</taxon>
        <taxon>Cnidaria</taxon>
        <taxon>Anthozoa</taxon>
        <taxon>Octocorallia</taxon>
        <taxon>Malacalcyonacea</taxon>
        <taxon>Plexauridae</taxon>
        <taxon>Paramuricea</taxon>
    </lineage>
</organism>
<evidence type="ECO:0000256" key="2">
    <source>
        <dbReference type="ARBA" id="ARBA00022723"/>
    </source>
</evidence>
<dbReference type="GO" id="GO:0046872">
    <property type="term" value="F:metal ion binding"/>
    <property type="evidence" value="ECO:0007669"/>
    <property type="project" value="UniProtKB-KW"/>
</dbReference>
<comment type="cofactor">
    <cofactor evidence="1">
        <name>a divalent metal cation</name>
        <dbReference type="ChEBI" id="CHEBI:60240"/>
    </cofactor>
</comment>
<keyword evidence="2" id="KW-0479">Metal-binding</keyword>
<protein>
    <submittedName>
        <fullName evidence="3">Uncharacterized protein</fullName>
    </submittedName>
</protein>
<dbReference type="Proteomes" id="UP001152795">
    <property type="component" value="Unassembled WGS sequence"/>
</dbReference>
<reference evidence="3" key="1">
    <citation type="submission" date="2020-04" db="EMBL/GenBank/DDBJ databases">
        <authorList>
            <person name="Alioto T."/>
            <person name="Alioto T."/>
            <person name="Gomez Garrido J."/>
        </authorList>
    </citation>
    <scope>NUCLEOTIDE SEQUENCE</scope>
    <source>
        <strain evidence="3">A484AB</strain>
    </source>
</reference>
<name>A0A6S7FQ46_PARCT</name>
<evidence type="ECO:0000313" key="4">
    <source>
        <dbReference type="Proteomes" id="UP001152795"/>
    </source>
</evidence>
<dbReference type="EMBL" id="CACRXK020000092">
    <property type="protein sequence ID" value="CAB3978149.1"/>
    <property type="molecule type" value="Genomic_DNA"/>
</dbReference>
<accession>A0A6S7FQ46</accession>
<gene>
    <name evidence="3" type="ORF">PACLA_8A018809</name>
</gene>
<dbReference type="AlphaFoldDB" id="A0A6S7FQ46"/>
<comment type="caution">
    <text evidence="3">The sequence shown here is derived from an EMBL/GenBank/DDBJ whole genome shotgun (WGS) entry which is preliminary data.</text>
</comment>
<dbReference type="Pfam" id="PF13359">
    <property type="entry name" value="DDE_Tnp_4"/>
    <property type="match status" value="1"/>
</dbReference>
<dbReference type="InterPro" id="IPR027806">
    <property type="entry name" value="HARBI1_dom"/>
</dbReference>
<evidence type="ECO:0000313" key="3">
    <source>
        <dbReference type="EMBL" id="CAB3978149.1"/>
    </source>
</evidence>
<evidence type="ECO:0000256" key="1">
    <source>
        <dbReference type="ARBA" id="ARBA00001968"/>
    </source>
</evidence>
<dbReference type="OrthoDB" id="5948309at2759"/>
<sequence>MASFRDARLMLLDSYDDGLIDEEELLVLYDLNTSKNPVFPYESYERFELTDMDEAECKAEFRFEKSDLPQLAEALRIPQEFKCKQRTVCDGMEGLCMLLRRMAYPCRYSDLIPRFGRPVPEVCMITTTVADFVYENHAHRITELNDAILNPESLERYAEAIHLKGAALNNCFGFVDGTVRPICRPNVNQRQVYNEHKRVHALKFQSVAIPNGLIANLYGPVEGKRHDAAMLVESGLLDSLQQHAFSGTGQPLCIYGDPAYPLRLHLQAPYRQAVMTPQMQEFNTSMSAVRTSVDWHFGNIMNYFKFVDFKKNLKIGLSSVGKMYVVCAVLRNALTCLYQNQTSYYFNLEPPTLQEYFR</sequence>
<dbReference type="PANTHER" id="PTHR34615:SF1">
    <property type="entry name" value="PX DOMAIN-CONTAINING PROTEIN"/>
    <property type="match status" value="1"/>
</dbReference>